<dbReference type="Pfam" id="PF09746">
    <property type="entry name" value="Membralin"/>
    <property type="match status" value="1"/>
</dbReference>
<keyword evidence="2" id="KW-0812">Transmembrane</keyword>
<gene>
    <name evidence="3" type="ORF">ACHAWO_006487</name>
</gene>
<sequence length="681" mass="76909">MSSTPRMEQVFFHTHSKISQSILRHSSHRFRSTVEHFVLGLAVCGFCVVLLSHVTFVHRGDFLRGADECIIQSSDDGVCEVKGGISVYSILVQLLRSGYWLLSNSMLHVSSDIDNSMPKKQIPTSCLRSISGFSKDADVTHLLLWMENDEVAQNSTGSRAFTVHSGREQHSELIVTGMPLSSSSQQHSKCAITHNGSIAEQNTKKRERRGEKILECPTEITALLSKYGYHSMAHQVTNNPSTFRQPRLIYSYSHAQGLLLLSPKLKQEHNISTQFVIASSSDANCFGEPFVQSIVFSLAGPDTVILNWILGLQQHISRRSDDAKSIRFVHHWKTGKELDLDLFDMDHYAFSSSGGGSSKYAIDLSRYPLLANIMAEMRQNSLYRLVRFLMFKLAVFLSTLFIFFLTTSLVSFTFQETQDRMLEFTLQLQTHVRARLPLGGLIVRHILENVVFVPVMVGMIFFLIEFYEGDKFLSFMVLTIVWIAEVFSALSIRSIQGMYFFPRVFFLYFTLFHVYFFSSPIGFTYASLGSTSLFLIHSMLFFLNRYELPAVTAGLVTPEIPRMIRNTNGGRTQTSPQLRESPRSDLPQVPNLRSNSHQNRTRRATLPQNTMRSYVIAASTSLQSIRSLASMQSLQSLTDRASPNWLYASGGPDGEEDEDDSFMAYVGDETRSSLSMSVDNR</sequence>
<dbReference type="AlphaFoldDB" id="A0ABD3Q1D6"/>
<evidence type="ECO:0008006" key="5">
    <source>
        <dbReference type="Google" id="ProtNLM"/>
    </source>
</evidence>
<accession>A0ABD3Q1D6</accession>
<comment type="caution">
    <text evidence="3">The sequence shown here is derived from an EMBL/GenBank/DDBJ whole genome shotgun (WGS) entry which is preliminary data.</text>
</comment>
<keyword evidence="2" id="KW-0472">Membrane</keyword>
<feature type="transmembrane region" description="Helical" evidence="2">
    <location>
        <begin position="472"/>
        <end position="492"/>
    </location>
</feature>
<feature type="compositionally biased region" description="Polar residues" evidence="1">
    <location>
        <begin position="565"/>
        <end position="578"/>
    </location>
</feature>
<feature type="transmembrane region" description="Helical" evidence="2">
    <location>
        <begin position="499"/>
        <end position="517"/>
    </location>
</feature>
<protein>
    <recommendedName>
        <fullName evidence="5">Membralin</fullName>
    </recommendedName>
</protein>
<organism evidence="3 4">
    <name type="scientific">Cyclotella atomus</name>
    <dbReference type="NCBI Taxonomy" id="382360"/>
    <lineage>
        <taxon>Eukaryota</taxon>
        <taxon>Sar</taxon>
        <taxon>Stramenopiles</taxon>
        <taxon>Ochrophyta</taxon>
        <taxon>Bacillariophyta</taxon>
        <taxon>Coscinodiscophyceae</taxon>
        <taxon>Thalassiosirophycidae</taxon>
        <taxon>Stephanodiscales</taxon>
        <taxon>Stephanodiscaceae</taxon>
        <taxon>Cyclotella</taxon>
    </lineage>
</organism>
<dbReference type="EMBL" id="JALLPJ020000365">
    <property type="protein sequence ID" value="KAL3794243.1"/>
    <property type="molecule type" value="Genomic_DNA"/>
</dbReference>
<proteinExistence type="predicted"/>
<feature type="region of interest" description="Disordered" evidence="1">
    <location>
        <begin position="564"/>
        <end position="608"/>
    </location>
</feature>
<keyword evidence="2" id="KW-1133">Transmembrane helix</keyword>
<keyword evidence="4" id="KW-1185">Reference proteome</keyword>
<feature type="transmembrane region" description="Helical" evidence="2">
    <location>
        <begin position="523"/>
        <end position="543"/>
    </location>
</feature>
<feature type="transmembrane region" description="Helical" evidence="2">
    <location>
        <begin position="388"/>
        <end position="414"/>
    </location>
</feature>
<feature type="transmembrane region" description="Helical" evidence="2">
    <location>
        <begin position="446"/>
        <end position="466"/>
    </location>
</feature>
<evidence type="ECO:0000313" key="4">
    <source>
        <dbReference type="Proteomes" id="UP001530400"/>
    </source>
</evidence>
<evidence type="ECO:0000313" key="3">
    <source>
        <dbReference type="EMBL" id="KAL3794243.1"/>
    </source>
</evidence>
<reference evidence="3 4" key="1">
    <citation type="submission" date="2024-10" db="EMBL/GenBank/DDBJ databases">
        <title>Updated reference genomes for cyclostephanoid diatoms.</title>
        <authorList>
            <person name="Roberts W.R."/>
            <person name="Alverson A.J."/>
        </authorList>
    </citation>
    <scope>NUCLEOTIDE SEQUENCE [LARGE SCALE GENOMIC DNA]</scope>
    <source>
        <strain evidence="3 4">AJA010-31</strain>
    </source>
</reference>
<dbReference type="Proteomes" id="UP001530400">
    <property type="component" value="Unassembled WGS sequence"/>
</dbReference>
<feature type="transmembrane region" description="Helical" evidence="2">
    <location>
        <begin position="37"/>
        <end position="56"/>
    </location>
</feature>
<evidence type="ECO:0000256" key="2">
    <source>
        <dbReference type="SAM" id="Phobius"/>
    </source>
</evidence>
<dbReference type="InterPro" id="IPR019144">
    <property type="entry name" value="Membralin"/>
</dbReference>
<evidence type="ECO:0000256" key="1">
    <source>
        <dbReference type="SAM" id="MobiDB-lite"/>
    </source>
</evidence>
<dbReference type="PANTHER" id="PTHR21650:SF4">
    <property type="entry name" value="MEMBRALIN"/>
    <property type="match status" value="1"/>
</dbReference>
<dbReference type="PANTHER" id="PTHR21650">
    <property type="entry name" value="MEMBRALIN/KINETOCHORE PROTEIN NUF2"/>
    <property type="match status" value="1"/>
</dbReference>
<name>A0ABD3Q1D6_9STRA</name>